<dbReference type="InterPro" id="IPR043513">
    <property type="entry name" value="Cenp-F"/>
</dbReference>
<evidence type="ECO:0000259" key="2">
    <source>
        <dbReference type="Pfam" id="PF10490"/>
    </source>
</evidence>
<feature type="compositionally biased region" description="Polar residues" evidence="1">
    <location>
        <begin position="42"/>
        <end position="52"/>
    </location>
</feature>
<evidence type="ECO:0000313" key="3">
    <source>
        <dbReference type="EMBL" id="TKS72255.1"/>
    </source>
</evidence>
<gene>
    <name evidence="3" type="ORF">D9C73_006329</name>
</gene>
<reference evidence="3 4" key="1">
    <citation type="submission" date="2019-01" db="EMBL/GenBank/DDBJ databases">
        <title>Genome Assembly of Collichthys lucidus.</title>
        <authorList>
            <person name="Cai M."/>
            <person name="Xiao S."/>
        </authorList>
    </citation>
    <scope>NUCLEOTIDE SEQUENCE [LARGE SCALE GENOMIC DNA]</scope>
    <source>
        <strain evidence="3">JT15FE1705JMU</strain>
        <tissue evidence="3">Muscle</tissue>
    </source>
</reference>
<dbReference type="InterPro" id="IPR018302">
    <property type="entry name" value="CenpF/LEK1_Rb-prot-bd"/>
</dbReference>
<feature type="compositionally biased region" description="Basic and acidic residues" evidence="1">
    <location>
        <begin position="53"/>
        <end position="62"/>
    </location>
</feature>
<dbReference type="GO" id="GO:0000278">
    <property type="term" value="P:mitotic cell cycle"/>
    <property type="evidence" value="ECO:0007669"/>
    <property type="project" value="TreeGrafter"/>
</dbReference>
<dbReference type="GO" id="GO:0000775">
    <property type="term" value="C:chromosome, centromeric region"/>
    <property type="evidence" value="ECO:0007669"/>
    <property type="project" value="InterPro"/>
</dbReference>
<evidence type="ECO:0000256" key="1">
    <source>
        <dbReference type="SAM" id="MobiDB-lite"/>
    </source>
</evidence>
<dbReference type="EMBL" id="CM014083">
    <property type="protein sequence ID" value="TKS72255.1"/>
    <property type="molecule type" value="Genomic_DNA"/>
</dbReference>
<dbReference type="PANTHER" id="PTHR18874">
    <property type="entry name" value="CMF/LEK/CENP CELL DIVISION-RELATED"/>
    <property type="match status" value="1"/>
</dbReference>
<dbReference type="AlphaFoldDB" id="A0A4U5UFY2"/>
<accession>A0A4U5UFY2</accession>
<dbReference type="GO" id="GO:0005634">
    <property type="term" value="C:nucleus"/>
    <property type="evidence" value="ECO:0007669"/>
    <property type="project" value="TreeGrafter"/>
</dbReference>
<feature type="region of interest" description="Disordered" evidence="1">
    <location>
        <begin position="1"/>
        <end position="62"/>
    </location>
</feature>
<keyword evidence="4" id="KW-1185">Reference proteome</keyword>
<dbReference type="GO" id="GO:0000922">
    <property type="term" value="C:spindle pole"/>
    <property type="evidence" value="ECO:0007669"/>
    <property type="project" value="TreeGrafter"/>
</dbReference>
<proteinExistence type="predicted"/>
<evidence type="ECO:0000313" key="4">
    <source>
        <dbReference type="Proteomes" id="UP000298787"/>
    </source>
</evidence>
<protein>
    <submittedName>
        <fullName evidence="3">Centromere protein F</fullName>
    </submittedName>
</protein>
<feature type="compositionally biased region" description="Polar residues" evidence="1">
    <location>
        <begin position="1"/>
        <end position="10"/>
    </location>
</feature>
<dbReference type="GO" id="GO:0051310">
    <property type="term" value="P:metaphase chromosome alignment"/>
    <property type="evidence" value="ECO:0007669"/>
    <property type="project" value="TreeGrafter"/>
</dbReference>
<dbReference type="Pfam" id="PF10490">
    <property type="entry name" value="CENP-F_C_Rb_bdg"/>
    <property type="match status" value="1"/>
</dbReference>
<dbReference type="GO" id="GO:0070840">
    <property type="term" value="F:dynein complex binding"/>
    <property type="evidence" value="ECO:0007669"/>
    <property type="project" value="TreeGrafter"/>
</dbReference>
<dbReference type="Proteomes" id="UP000298787">
    <property type="component" value="Chromosome 6"/>
</dbReference>
<dbReference type="GO" id="GO:0010389">
    <property type="term" value="P:regulation of G2/M transition of mitotic cell cycle"/>
    <property type="evidence" value="ECO:0007669"/>
    <property type="project" value="TreeGrafter"/>
</dbReference>
<dbReference type="STRING" id="240159.A0A4U5UFY2"/>
<dbReference type="GO" id="GO:0008017">
    <property type="term" value="F:microtubule binding"/>
    <property type="evidence" value="ECO:0007669"/>
    <property type="project" value="InterPro"/>
</dbReference>
<organism evidence="3 4">
    <name type="scientific">Collichthys lucidus</name>
    <name type="common">Big head croaker</name>
    <name type="synonym">Sciaena lucida</name>
    <dbReference type="NCBI Taxonomy" id="240159"/>
    <lineage>
        <taxon>Eukaryota</taxon>
        <taxon>Metazoa</taxon>
        <taxon>Chordata</taxon>
        <taxon>Craniata</taxon>
        <taxon>Vertebrata</taxon>
        <taxon>Euteleostomi</taxon>
        <taxon>Actinopterygii</taxon>
        <taxon>Neopterygii</taxon>
        <taxon>Teleostei</taxon>
        <taxon>Neoteleostei</taxon>
        <taxon>Acanthomorphata</taxon>
        <taxon>Eupercaria</taxon>
        <taxon>Sciaenidae</taxon>
        <taxon>Collichthys</taxon>
    </lineage>
</organism>
<feature type="domain" description="Kinetochore protein Cenp-F/LEK1 Rb protein-binding" evidence="2">
    <location>
        <begin position="151"/>
        <end position="184"/>
    </location>
</feature>
<sequence>MSSEKTCQQHVTKDSNKASGPNQTKAAECHMGNPGTKPEASRATNEINASNDSSDKEVRTEMKSISCQTEECLYSRTASTATVLHCAYTQTEEEEGEELVESPPVSPVRLSEGAGLEDKVLFSGSFPIPADPVRLAERIRRNRTQLSAAFDDTEYEPYGLPEVVMKGFADIPSGPSCPYIVRRGLLGTTVIPATQKDQGQEETD</sequence>
<dbReference type="PANTHER" id="PTHR18874:SF10">
    <property type="entry name" value="CENTROMERE PROTEIN F"/>
    <property type="match status" value="1"/>
</dbReference>
<name>A0A4U5UFY2_COLLU</name>